<dbReference type="AlphaFoldDB" id="A0A2S6NBF8"/>
<dbReference type="OrthoDB" id="9812045at2"/>
<dbReference type="Proteomes" id="UP000239089">
    <property type="component" value="Unassembled WGS sequence"/>
</dbReference>
<gene>
    <name evidence="2" type="ORF">CCR94_07655</name>
</gene>
<evidence type="ECO:0000259" key="1">
    <source>
        <dbReference type="Pfam" id="PF12200"/>
    </source>
</evidence>
<dbReference type="EMBL" id="NHSJ01000046">
    <property type="protein sequence ID" value="PPQ31962.1"/>
    <property type="molecule type" value="Genomic_DNA"/>
</dbReference>
<reference evidence="2 3" key="1">
    <citation type="journal article" date="2018" name="Arch. Microbiol.">
        <title>New insights into the metabolic potential of the phototrophic purple bacterium Rhodopila globiformis DSM 161(T) from its draft genome sequence and evidence for a vanadium-dependent nitrogenase.</title>
        <authorList>
            <person name="Imhoff J.F."/>
            <person name="Rahn T."/>
            <person name="Kunzel S."/>
            <person name="Neulinger S.C."/>
        </authorList>
    </citation>
    <scope>NUCLEOTIDE SEQUENCE [LARGE SCALE GENOMIC DNA]</scope>
    <source>
        <strain evidence="2 3">DSM 16996</strain>
    </source>
</reference>
<keyword evidence="3" id="KW-1185">Reference proteome</keyword>
<feature type="domain" description="DUF3597" evidence="1">
    <location>
        <begin position="3"/>
        <end position="123"/>
    </location>
</feature>
<dbReference type="InterPro" id="IPR022016">
    <property type="entry name" value="DUF3597"/>
</dbReference>
<dbReference type="RefSeq" id="WP_104507288.1">
    <property type="nucleotide sequence ID" value="NZ_NHSJ01000046.1"/>
</dbReference>
<organism evidence="2 3">
    <name type="scientific">Rhodoblastus sphagnicola</name>
    <dbReference type="NCBI Taxonomy" id="333368"/>
    <lineage>
        <taxon>Bacteria</taxon>
        <taxon>Pseudomonadati</taxon>
        <taxon>Pseudomonadota</taxon>
        <taxon>Alphaproteobacteria</taxon>
        <taxon>Hyphomicrobiales</taxon>
        <taxon>Rhodoblastaceae</taxon>
        <taxon>Rhodoblastus</taxon>
    </lineage>
</organism>
<accession>A0A2S6NBF8</accession>
<evidence type="ECO:0000313" key="3">
    <source>
        <dbReference type="Proteomes" id="UP000239089"/>
    </source>
</evidence>
<dbReference type="SUPFAM" id="SSF158634">
    <property type="entry name" value="RPA2825-like"/>
    <property type="match status" value="1"/>
</dbReference>
<dbReference type="Pfam" id="PF12200">
    <property type="entry name" value="DUF3597"/>
    <property type="match status" value="1"/>
</dbReference>
<name>A0A2S6NBF8_9HYPH</name>
<sequence length="129" mass="13468">MSIFGSIIGKIFGSNPAKAAPAEPAADEPAAVPAAPEVVPAAVHVDVAKILDGLNEANPETLDWRVSIVDLLKVLGLDSSPAARKQLATELKFEGDAEDSTALNIWLHKKVIDLIAANGGEIPAELLKK</sequence>
<proteinExistence type="predicted"/>
<evidence type="ECO:0000313" key="2">
    <source>
        <dbReference type="EMBL" id="PPQ31962.1"/>
    </source>
</evidence>
<protein>
    <recommendedName>
        <fullName evidence="1">DUF3597 domain-containing protein</fullName>
    </recommendedName>
</protein>
<comment type="caution">
    <text evidence="2">The sequence shown here is derived from an EMBL/GenBank/DDBJ whole genome shotgun (WGS) entry which is preliminary data.</text>
</comment>